<accession>A0A2P7R563</accession>
<dbReference type="InterPro" id="IPR001633">
    <property type="entry name" value="EAL_dom"/>
</dbReference>
<dbReference type="InterPro" id="IPR035919">
    <property type="entry name" value="EAL_sf"/>
</dbReference>
<protein>
    <recommendedName>
        <fullName evidence="1">EAL domain-containing protein</fullName>
    </recommendedName>
</protein>
<dbReference type="Pfam" id="PF00563">
    <property type="entry name" value="EAL"/>
    <property type="match status" value="1"/>
</dbReference>
<dbReference type="Proteomes" id="UP000240243">
    <property type="component" value="Unassembled WGS sequence"/>
</dbReference>
<evidence type="ECO:0000259" key="1">
    <source>
        <dbReference type="PROSITE" id="PS50883"/>
    </source>
</evidence>
<dbReference type="PANTHER" id="PTHR33121:SF79">
    <property type="entry name" value="CYCLIC DI-GMP PHOSPHODIESTERASE PDED-RELATED"/>
    <property type="match status" value="1"/>
</dbReference>
<evidence type="ECO:0000313" key="3">
    <source>
        <dbReference type="Proteomes" id="UP000240243"/>
    </source>
</evidence>
<dbReference type="EMBL" id="PXYG01000004">
    <property type="protein sequence ID" value="PSJ45359.1"/>
    <property type="molecule type" value="Genomic_DNA"/>
</dbReference>
<gene>
    <name evidence="2" type="ORF">C7H85_10900</name>
</gene>
<organism evidence="2 3">
    <name type="scientific">Zobellella endophytica</name>
    <dbReference type="NCBI Taxonomy" id="2116700"/>
    <lineage>
        <taxon>Bacteria</taxon>
        <taxon>Pseudomonadati</taxon>
        <taxon>Pseudomonadota</taxon>
        <taxon>Gammaproteobacteria</taxon>
        <taxon>Aeromonadales</taxon>
        <taxon>Aeromonadaceae</taxon>
        <taxon>Zobellella</taxon>
    </lineage>
</organism>
<dbReference type="InterPro" id="IPR050706">
    <property type="entry name" value="Cyclic-di-GMP_PDE-like"/>
</dbReference>
<reference evidence="2 3" key="1">
    <citation type="submission" date="2018-03" db="EMBL/GenBank/DDBJ databases">
        <title>The draft genome of Zobellella sp. 59N8.</title>
        <authorList>
            <person name="Liu L."/>
            <person name="Li L."/>
            <person name="Zhang X."/>
            <person name="Liang L."/>
            <person name="Wang T."/>
        </authorList>
    </citation>
    <scope>NUCLEOTIDE SEQUENCE [LARGE SCALE GENOMIC DNA]</scope>
    <source>
        <strain evidence="2 3">59N8</strain>
    </source>
</reference>
<dbReference type="SUPFAM" id="SSF141868">
    <property type="entry name" value="EAL domain-like"/>
    <property type="match status" value="1"/>
</dbReference>
<feature type="domain" description="EAL" evidence="1">
    <location>
        <begin position="1"/>
        <end position="47"/>
    </location>
</feature>
<dbReference type="Gene3D" id="3.20.20.450">
    <property type="entry name" value="EAL domain"/>
    <property type="match status" value="1"/>
</dbReference>
<name>A0A2P7R563_9GAMM</name>
<sequence length="58" mass="6544">MLLVAEGVETSGQAAYLRQIGCHLAQGYLFAKPLSEEQLVSWYKQHRQQPLPGILVEF</sequence>
<evidence type="ECO:0000313" key="2">
    <source>
        <dbReference type="EMBL" id="PSJ45359.1"/>
    </source>
</evidence>
<comment type="caution">
    <text evidence="2">The sequence shown here is derived from an EMBL/GenBank/DDBJ whole genome shotgun (WGS) entry which is preliminary data.</text>
</comment>
<proteinExistence type="predicted"/>
<keyword evidence="3" id="KW-1185">Reference proteome</keyword>
<dbReference type="PROSITE" id="PS50883">
    <property type="entry name" value="EAL"/>
    <property type="match status" value="1"/>
</dbReference>
<dbReference type="PANTHER" id="PTHR33121">
    <property type="entry name" value="CYCLIC DI-GMP PHOSPHODIESTERASE PDEF"/>
    <property type="match status" value="1"/>
</dbReference>
<dbReference type="AlphaFoldDB" id="A0A2P7R563"/>
<dbReference type="GO" id="GO:0071111">
    <property type="term" value="F:cyclic-guanylate-specific phosphodiesterase activity"/>
    <property type="evidence" value="ECO:0007669"/>
    <property type="project" value="InterPro"/>
</dbReference>